<protein>
    <submittedName>
        <fullName evidence="2">Uncharacterized protein</fullName>
    </submittedName>
</protein>
<proteinExistence type="predicted"/>
<feature type="region of interest" description="Disordered" evidence="1">
    <location>
        <begin position="1"/>
        <end position="99"/>
    </location>
</feature>
<dbReference type="RefSeq" id="WP_018066904.1">
    <property type="nucleotide sequence ID" value="NZ_AQWH01000029.1"/>
</dbReference>
<accession>A0A1U9Z7U9</accession>
<organism evidence="2 3">
    <name type="scientific">Martelella mediterranea DSM 17316</name>
    <dbReference type="NCBI Taxonomy" id="1122214"/>
    <lineage>
        <taxon>Bacteria</taxon>
        <taxon>Pseudomonadati</taxon>
        <taxon>Pseudomonadota</taxon>
        <taxon>Alphaproteobacteria</taxon>
        <taxon>Hyphomicrobiales</taxon>
        <taxon>Aurantimonadaceae</taxon>
        <taxon>Martelella</taxon>
    </lineage>
</organism>
<evidence type="ECO:0000256" key="1">
    <source>
        <dbReference type="SAM" id="MobiDB-lite"/>
    </source>
</evidence>
<geneLocation type="plasmid" evidence="3">
    <name>pmm593</name>
</geneLocation>
<dbReference type="Proteomes" id="UP000191135">
    <property type="component" value="Plasmid pMM593"/>
</dbReference>
<feature type="compositionally biased region" description="Basic and acidic residues" evidence="1">
    <location>
        <begin position="18"/>
        <end position="43"/>
    </location>
</feature>
<reference evidence="2 3" key="1">
    <citation type="submission" date="2017-03" db="EMBL/GenBank/DDBJ databases">
        <title>Foreign affairs: Plasmid Transfer between Roseobacters and Rhizobia.</title>
        <authorList>
            <person name="Bartling P."/>
            <person name="Bunk B."/>
            <person name="Overmann J."/>
            <person name="Brinkmann H."/>
            <person name="Petersen J."/>
        </authorList>
    </citation>
    <scope>NUCLEOTIDE SEQUENCE [LARGE SCALE GENOMIC DNA]</scope>
    <source>
        <strain evidence="2 3">MACL11</strain>
        <plasmid evidence="3">Plasmid pmm593</plasmid>
    </source>
</reference>
<name>A0A1U9Z7U9_9HYPH</name>
<dbReference type="AlphaFoldDB" id="A0A1U9Z7U9"/>
<keyword evidence="3" id="KW-1185">Reference proteome</keyword>
<evidence type="ECO:0000313" key="3">
    <source>
        <dbReference type="Proteomes" id="UP000191135"/>
    </source>
</evidence>
<dbReference type="EMBL" id="CP020331">
    <property type="protein sequence ID" value="AQZ53758.1"/>
    <property type="molecule type" value="Genomic_DNA"/>
</dbReference>
<gene>
    <name evidence="2" type="ORF">Mame_04466</name>
</gene>
<dbReference type="KEGG" id="mmed:Mame_04466"/>
<keyword evidence="2" id="KW-0614">Plasmid</keyword>
<sequence length="99" mass="10522">MVDPKASPARGPLPAPQTEHERPKASAKASDLKKPKEVWKKGETSPTADDADQPLSQRVGDSADLGAASPSPYGVEKQADKVGAQTARDGKPHRVKDRK</sequence>
<evidence type="ECO:0000313" key="2">
    <source>
        <dbReference type="EMBL" id="AQZ53758.1"/>
    </source>
</evidence>